<evidence type="ECO:0000313" key="2">
    <source>
        <dbReference type="EMBL" id="KAF0688647.1"/>
    </source>
</evidence>
<dbReference type="PANTHER" id="PTHR44329:SF214">
    <property type="entry name" value="PROTEIN KINASE DOMAIN-CONTAINING PROTEIN"/>
    <property type="match status" value="1"/>
</dbReference>
<dbReference type="InterPro" id="IPR051681">
    <property type="entry name" value="Ser/Thr_Kinases-Pseudokinases"/>
</dbReference>
<dbReference type="InterPro" id="IPR000719">
    <property type="entry name" value="Prot_kinase_dom"/>
</dbReference>
<evidence type="ECO:0000259" key="1">
    <source>
        <dbReference type="PROSITE" id="PS50011"/>
    </source>
</evidence>
<dbReference type="PROSITE" id="PS50011">
    <property type="entry name" value="PROTEIN_KINASE_DOM"/>
    <property type="match status" value="1"/>
</dbReference>
<dbReference type="SMART" id="SM00220">
    <property type="entry name" value="S_TKc"/>
    <property type="match status" value="1"/>
</dbReference>
<feature type="domain" description="Protein kinase" evidence="1">
    <location>
        <begin position="47"/>
        <end position="201"/>
    </location>
</feature>
<dbReference type="EMBL" id="VJMH01006713">
    <property type="protein sequence ID" value="KAF0688647.1"/>
    <property type="molecule type" value="Genomic_DNA"/>
</dbReference>
<dbReference type="PROSITE" id="PS00108">
    <property type="entry name" value="PROTEIN_KINASE_ST"/>
    <property type="match status" value="1"/>
</dbReference>
<dbReference type="AlphaFoldDB" id="A0A485LE03"/>
<proteinExistence type="predicted"/>
<organism evidence="3 4">
    <name type="scientific">Aphanomyces stellatus</name>
    <dbReference type="NCBI Taxonomy" id="120398"/>
    <lineage>
        <taxon>Eukaryota</taxon>
        <taxon>Sar</taxon>
        <taxon>Stramenopiles</taxon>
        <taxon>Oomycota</taxon>
        <taxon>Saprolegniomycetes</taxon>
        <taxon>Saprolegniales</taxon>
        <taxon>Verrucalvaceae</taxon>
        <taxon>Aphanomyces</taxon>
    </lineage>
</organism>
<dbReference type="Pfam" id="PF07714">
    <property type="entry name" value="PK_Tyr_Ser-Thr"/>
    <property type="match status" value="1"/>
</dbReference>
<protein>
    <submittedName>
        <fullName evidence="3">Aste57867_19759 protein</fullName>
    </submittedName>
</protein>
<dbReference type="InterPro" id="IPR008271">
    <property type="entry name" value="Ser/Thr_kinase_AS"/>
</dbReference>
<dbReference type="PANTHER" id="PTHR44329">
    <property type="entry name" value="SERINE/THREONINE-PROTEIN KINASE TNNI3K-RELATED"/>
    <property type="match status" value="1"/>
</dbReference>
<gene>
    <name evidence="3" type="primary">Aste57867_19759</name>
    <name evidence="2" type="ORF">As57867_019694</name>
    <name evidence="3" type="ORF">ASTE57867_19759</name>
</gene>
<reference evidence="2" key="2">
    <citation type="submission" date="2019-06" db="EMBL/GenBank/DDBJ databases">
        <title>Genomics analysis of Aphanomyces spp. identifies a new class of oomycete effector associated with host adaptation.</title>
        <authorList>
            <person name="Gaulin E."/>
        </authorList>
    </citation>
    <scope>NUCLEOTIDE SEQUENCE</scope>
    <source>
        <strain evidence="2">CBS 578.67</strain>
    </source>
</reference>
<keyword evidence="4" id="KW-1185">Reference proteome</keyword>
<evidence type="ECO:0000313" key="4">
    <source>
        <dbReference type="Proteomes" id="UP000332933"/>
    </source>
</evidence>
<accession>A0A485LE03</accession>
<dbReference type="GO" id="GO:0005524">
    <property type="term" value="F:ATP binding"/>
    <property type="evidence" value="ECO:0007669"/>
    <property type="project" value="InterPro"/>
</dbReference>
<evidence type="ECO:0000313" key="3">
    <source>
        <dbReference type="EMBL" id="VFT96457.1"/>
    </source>
</evidence>
<dbReference type="Proteomes" id="UP000332933">
    <property type="component" value="Unassembled WGS sequence"/>
</dbReference>
<sequence>MYAILWYRRRHKREYQPIRSVESVSLDDDSTVNLQALDVVRIEANDVVQTQMVGSGAFADVWLGSYRGQPVAIEQLHSHGKILTRAQLQSFVDEFVLMSAFKSPRLVTLIGAAWTRPRMLQCVMEWMDQGDLRYYLASHGPNAYTWPDKLAHIFHIVEGLVYLHSMFVVHRDLKSRNILLDGTHDPNWQTLAYPKPTSNRP</sequence>
<reference evidence="3 4" key="1">
    <citation type="submission" date="2019-03" db="EMBL/GenBank/DDBJ databases">
        <authorList>
            <person name="Gaulin E."/>
            <person name="Dumas B."/>
        </authorList>
    </citation>
    <scope>NUCLEOTIDE SEQUENCE [LARGE SCALE GENOMIC DNA]</scope>
    <source>
        <strain evidence="3">CBS 568.67</strain>
    </source>
</reference>
<dbReference type="GO" id="GO:0004674">
    <property type="term" value="F:protein serine/threonine kinase activity"/>
    <property type="evidence" value="ECO:0007669"/>
    <property type="project" value="TreeGrafter"/>
</dbReference>
<dbReference type="OrthoDB" id="48004at2759"/>
<dbReference type="InterPro" id="IPR011009">
    <property type="entry name" value="Kinase-like_dom_sf"/>
</dbReference>
<dbReference type="Gene3D" id="1.10.510.10">
    <property type="entry name" value="Transferase(Phosphotransferase) domain 1"/>
    <property type="match status" value="1"/>
</dbReference>
<dbReference type="EMBL" id="CAADRA010006736">
    <property type="protein sequence ID" value="VFT96457.1"/>
    <property type="molecule type" value="Genomic_DNA"/>
</dbReference>
<name>A0A485LE03_9STRA</name>
<dbReference type="SUPFAM" id="SSF56112">
    <property type="entry name" value="Protein kinase-like (PK-like)"/>
    <property type="match status" value="1"/>
</dbReference>
<dbReference type="InterPro" id="IPR001245">
    <property type="entry name" value="Ser-Thr/Tyr_kinase_cat_dom"/>
</dbReference>